<dbReference type="PROSITE" id="PS50004">
    <property type="entry name" value="C2"/>
    <property type="match status" value="2"/>
</dbReference>
<dbReference type="Gene3D" id="2.60.40.150">
    <property type="entry name" value="C2 domain"/>
    <property type="match status" value="2"/>
</dbReference>
<protein>
    <recommendedName>
        <fullName evidence="9">C2 domain-containing protein</fullName>
    </recommendedName>
</protein>
<evidence type="ECO:0000256" key="8">
    <source>
        <dbReference type="SAM" id="Phobius"/>
    </source>
</evidence>
<evidence type="ECO:0000256" key="1">
    <source>
        <dbReference type="ARBA" id="ARBA00004141"/>
    </source>
</evidence>
<dbReference type="SUPFAM" id="SSF49562">
    <property type="entry name" value="C2 domain (Calcium/lipid-binding domain, CaLB)"/>
    <property type="match status" value="2"/>
</dbReference>
<evidence type="ECO:0000256" key="2">
    <source>
        <dbReference type="ARBA" id="ARBA00007923"/>
    </source>
</evidence>
<dbReference type="FunFam" id="2.60.40.150:FF:000090">
    <property type="entry name" value="C2 domain-containing protein"/>
    <property type="match status" value="1"/>
</dbReference>
<dbReference type="GO" id="GO:0016020">
    <property type="term" value="C:membrane"/>
    <property type="evidence" value="ECO:0007669"/>
    <property type="project" value="UniProtKB-SubCell"/>
</dbReference>
<feature type="domain" description="C2" evidence="9">
    <location>
        <begin position="168"/>
        <end position="295"/>
    </location>
</feature>
<keyword evidence="3 8" id="KW-0812">Transmembrane</keyword>
<dbReference type="Pfam" id="PF08372">
    <property type="entry name" value="PRT_C"/>
    <property type="match status" value="1"/>
</dbReference>
<keyword evidence="4" id="KW-0677">Repeat</keyword>
<dbReference type="PANTHER" id="PTHR31425:SF48">
    <property type="entry name" value="MULTIPLE C2 DOMAIN AND TRANSMEMBRANE REGION PROTEIN 10"/>
    <property type="match status" value="1"/>
</dbReference>
<dbReference type="CDD" id="cd08379">
    <property type="entry name" value="C2D_MCTP_PRT_plant"/>
    <property type="match status" value="1"/>
</dbReference>
<evidence type="ECO:0000313" key="10">
    <source>
        <dbReference type="EMBL" id="KAK7345820.1"/>
    </source>
</evidence>
<evidence type="ECO:0000256" key="4">
    <source>
        <dbReference type="ARBA" id="ARBA00022737"/>
    </source>
</evidence>
<feature type="transmembrane region" description="Helical" evidence="8">
    <location>
        <begin position="430"/>
        <end position="455"/>
    </location>
</feature>
<name>A0AAN9M0D9_CANGL</name>
<keyword evidence="7 8" id="KW-0472">Membrane</keyword>
<gene>
    <name evidence="10" type="ORF">VNO77_16432</name>
</gene>
<evidence type="ECO:0000256" key="5">
    <source>
        <dbReference type="ARBA" id="ARBA00022837"/>
    </source>
</evidence>
<evidence type="ECO:0000256" key="6">
    <source>
        <dbReference type="ARBA" id="ARBA00022989"/>
    </source>
</evidence>
<keyword evidence="6 8" id="KW-1133">Transmembrane helix</keyword>
<dbReference type="InterPro" id="IPR000008">
    <property type="entry name" value="C2_dom"/>
</dbReference>
<dbReference type="InterPro" id="IPR047255">
    <property type="entry name" value="C2D_MCTP_PRT_plant"/>
</dbReference>
<dbReference type="SMART" id="SM00239">
    <property type="entry name" value="C2"/>
    <property type="match status" value="2"/>
</dbReference>
<feature type="domain" description="C2" evidence="9">
    <location>
        <begin position="1"/>
        <end position="126"/>
    </location>
</feature>
<evidence type="ECO:0000313" key="11">
    <source>
        <dbReference type="Proteomes" id="UP001367508"/>
    </source>
</evidence>
<dbReference type="InterPro" id="IPR013583">
    <property type="entry name" value="MCTP_C"/>
</dbReference>
<comment type="similarity">
    <text evidence="2">Belongs to the MCTP family.</text>
</comment>
<dbReference type="Proteomes" id="UP001367508">
    <property type="component" value="Unassembled WGS sequence"/>
</dbReference>
<sequence length="624" mass="71565">MQQIQRVYLSPKLWYLRVSIIEAKDIMPGHRGIEVVRFPEFSTKVQVGNQIWRTGNAAPSTTRSFSNPYWNMEHLFVVTEPFEDYLLVSVEDRVGPGKEEVVATMLLPVATIEKQSDEKPVTSRWFNLESHFGGAGDNHKIITRFVSQIHMRISIDEGYDVLDEGTIHSSDVRTTDKRLWKPQVGVLEMGILGAAGLAPMKIKDGKGVTDAYCVAKYGKEWVKTHTVVNSLSPKWNVQYRWEVYDPCSVLTIGVFDDRRMNKNTTTNPIACDYPIGKVRIRLSTIETDRIYTHSYPLLMLLSSGVREMGELHLALRFSCTNLANMLFKYTMPLLPKMHYLHPLSADQLGKLRYVALNVVASKLSKEEPALSKEVVGFMHDLNKWSMRRSKAIYLRLVTILSGLSAALMWLEEIRNWKNPVFSALFLINYLTLVMLPAFIIPTILLYVAFLVCWNYRVRPQHPPHMDTRLSHAEYVAADELDEEFDTFPTTASDDIVRWRYDRLRIVAGRVQTVMGDMATYGERFQELLTCRDPQASFLFLMFCLVAAIGFCVVPIWVVVALLGLYSLRPTWFRSELPSPFVCFFRRLPSKADNILVAGERKDYVCHDTQGLLVVRILENLQQRM</sequence>
<dbReference type="Pfam" id="PF00168">
    <property type="entry name" value="C2"/>
    <property type="match status" value="2"/>
</dbReference>
<organism evidence="10 11">
    <name type="scientific">Canavalia gladiata</name>
    <name type="common">Sword bean</name>
    <name type="synonym">Dolichos gladiatus</name>
    <dbReference type="NCBI Taxonomy" id="3824"/>
    <lineage>
        <taxon>Eukaryota</taxon>
        <taxon>Viridiplantae</taxon>
        <taxon>Streptophyta</taxon>
        <taxon>Embryophyta</taxon>
        <taxon>Tracheophyta</taxon>
        <taxon>Spermatophyta</taxon>
        <taxon>Magnoliopsida</taxon>
        <taxon>eudicotyledons</taxon>
        <taxon>Gunneridae</taxon>
        <taxon>Pentapetalae</taxon>
        <taxon>rosids</taxon>
        <taxon>fabids</taxon>
        <taxon>Fabales</taxon>
        <taxon>Fabaceae</taxon>
        <taxon>Papilionoideae</taxon>
        <taxon>50 kb inversion clade</taxon>
        <taxon>NPAAA clade</taxon>
        <taxon>indigoferoid/millettioid clade</taxon>
        <taxon>Phaseoleae</taxon>
        <taxon>Canavalia</taxon>
    </lineage>
</organism>
<keyword evidence="11" id="KW-1185">Reference proteome</keyword>
<accession>A0AAN9M0D9</accession>
<dbReference type="PANTHER" id="PTHR31425">
    <property type="entry name" value="PHOSPHORIBOSYLANTHRANILATE TRANSFERASE ISOFORM 1"/>
    <property type="match status" value="1"/>
</dbReference>
<dbReference type="InterPro" id="IPR035892">
    <property type="entry name" value="C2_domain_sf"/>
</dbReference>
<proteinExistence type="inferred from homology"/>
<evidence type="ECO:0000256" key="3">
    <source>
        <dbReference type="ARBA" id="ARBA00022692"/>
    </source>
</evidence>
<dbReference type="EMBL" id="JAYMYQ010000003">
    <property type="protein sequence ID" value="KAK7345820.1"/>
    <property type="molecule type" value="Genomic_DNA"/>
</dbReference>
<comment type="subcellular location">
    <subcellularLocation>
        <location evidence="1">Membrane</location>
        <topology evidence="1">Multi-pass membrane protein</topology>
    </subcellularLocation>
</comment>
<keyword evidence="5" id="KW-0106">Calcium</keyword>
<dbReference type="InterPro" id="IPR047259">
    <property type="entry name" value="QUIRKY-like"/>
</dbReference>
<dbReference type="AlphaFoldDB" id="A0AAN9M0D9"/>
<evidence type="ECO:0000256" key="7">
    <source>
        <dbReference type="ARBA" id="ARBA00023136"/>
    </source>
</evidence>
<comment type="caution">
    <text evidence="10">The sequence shown here is derived from an EMBL/GenBank/DDBJ whole genome shotgun (WGS) entry which is preliminary data.</text>
</comment>
<feature type="transmembrane region" description="Helical" evidence="8">
    <location>
        <begin position="537"/>
        <end position="565"/>
    </location>
</feature>
<reference evidence="10 11" key="1">
    <citation type="submission" date="2024-01" db="EMBL/GenBank/DDBJ databases">
        <title>The genomes of 5 underutilized Papilionoideae crops provide insights into root nodulation and disease resistanc.</title>
        <authorList>
            <person name="Jiang F."/>
        </authorList>
    </citation>
    <scope>NUCLEOTIDE SEQUENCE [LARGE SCALE GENOMIC DNA]</scope>
    <source>
        <strain evidence="10">LVBAO_FW01</strain>
        <tissue evidence="10">Leaves</tissue>
    </source>
</reference>
<feature type="transmembrane region" description="Helical" evidence="8">
    <location>
        <begin position="392"/>
        <end position="410"/>
    </location>
</feature>
<evidence type="ECO:0000259" key="9">
    <source>
        <dbReference type="PROSITE" id="PS50004"/>
    </source>
</evidence>